<name>A0A7S0NRZ5_9EUKA</name>
<proteinExistence type="predicted"/>
<reference evidence="1" key="1">
    <citation type="submission" date="2021-01" db="EMBL/GenBank/DDBJ databases">
        <authorList>
            <person name="Corre E."/>
            <person name="Pelletier E."/>
            <person name="Niang G."/>
            <person name="Scheremetjew M."/>
            <person name="Finn R."/>
            <person name="Kale V."/>
            <person name="Holt S."/>
            <person name="Cochrane G."/>
            <person name="Meng A."/>
            <person name="Brown T."/>
            <person name="Cohen L."/>
        </authorList>
    </citation>
    <scope>NUCLEOTIDE SEQUENCE</scope>
    <source>
        <strain evidence="1">RCC1130</strain>
    </source>
</reference>
<dbReference type="EMBL" id="HBER01011615">
    <property type="protein sequence ID" value="CAD8530537.1"/>
    <property type="molecule type" value="Transcribed_RNA"/>
</dbReference>
<organism evidence="1">
    <name type="scientific">Calcidiscus leptoporus</name>
    <dbReference type="NCBI Taxonomy" id="127549"/>
    <lineage>
        <taxon>Eukaryota</taxon>
        <taxon>Haptista</taxon>
        <taxon>Haptophyta</taxon>
        <taxon>Prymnesiophyceae</taxon>
        <taxon>Coccolithales</taxon>
        <taxon>Calcidiscaceae</taxon>
        <taxon>Calcidiscus</taxon>
    </lineage>
</organism>
<protein>
    <recommendedName>
        <fullName evidence="2">Glycosyl transferase family 28 C-terminal domain-containing protein</fullName>
    </recommendedName>
</protein>
<sequence>MCDCGQAISCWKPPLHEAVMCVLSGVVKGEQQPLDIPSTDPNKFIVAFCGSGTGHLIQALSVVKMMQKQGMTLVGVVADTDANERMMRDMVAPLGVEVLTIPAIKLVDAEKGMVLPPFVLRNTLRAKTQLLEQKETITSFLQRSGAGMMVSFWHITFAFFLMLHPLPPTVKVLHIAAQFAHTSLDVIQLPSPIEVVTKATMEVMAGIFARSGQCITISSREMPDALPPILEMPKLVETMTPRLILCYFLVQADAIALEKLLAKHGSGGAVFHCFTSKQLPEVKGRPLALNSHPKQRALFQELFGKCTGVIVSTGNETIWEAVCRGVPVLTIPTAEHGEQLLNSAVHAINFPNLVRARKKLYLEDVRWVTEFELKEEAVSESLHLRRRVTHLAEQGSPLFAPLTPA</sequence>
<dbReference type="AlphaFoldDB" id="A0A7S0NRZ5"/>
<accession>A0A7S0NRZ5</accession>
<dbReference type="SUPFAM" id="SSF53756">
    <property type="entry name" value="UDP-Glycosyltransferase/glycogen phosphorylase"/>
    <property type="match status" value="1"/>
</dbReference>
<evidence type="ECO:0008006" key="2">
    <source>
        <dbReference type="Google" id="ProtNLM"/>
    </source>
</evidence>
<gene>
    <name evidence="1" type="ORF">CLEP1334_LOCUS5789</name>
</gene>
<dbReference type="Gene3D" id="3.40.50.2000">
    <property type="entry name" value="Glycogen Phosphorylase B"/>
    <property type="match status" value="1"/>
</dbReference>
<evidence type="ECO:0000313" key="1">
    <source>
        <dbReference type="EMBL" id="CAD8530537.1"/>
    </source>
</evidence>